<comment type="subcellular location">
    <subcellularLocation>
        <location evidence="1">Periplasm</location>
    </subcellularLocation>
</comment>
<evidence type="ECO:0000256" key="1">
    <source>
        <dbReference type="ARBA" id="ARBA00004418"/>
    </source>
</evidence>
<dbReference type="SUPFAM" id="SSF53850">
    <property type="entry name" value="Periplasmic binding protein-like II"/>
    <property type="match status" value="1"/>
</dbReference>
<dbReference type="PANTHER" id="PTHR30024">
    <property type="entry name" value="ALIPHATIC SULFONATES-BINDING PROTEIN-RELATED"/>
    <property type="match status" value="1"/>
</dbReference>
<dbReference type="EMBL" id="AZEG01000053">
    <property type="protein sequence ID" value="KRL33142.1"/>
    <property type="molecule type" value="Genomic_DNA"/>
</dbReference>
<organism evidence="5 6">
    <name type="scientific">Liquorilactobacillus uvarum DSM 19971</name>
    <dbReference type="NCBI Taxonomy" id="1423812"/>
    <lineage>
        <taxon>Bacteria</taxon>
        <taxon>Bacillati</taxon>
        <taxon>Bacillota</taxon>
        <taxon>Bacilli</taxon>
        <taxon>Lactobacillales</taxon>
        <taxon>Lactobacillaceae</taxon>
        <taxon>Liquorilactobacillus</taxon>
    </lineage>
</organism>
<gene>
    <name evidence="5" type="ORF">FD20_GL002019</name>
</gene>
<dbReference type="RefSeq" id="WP_057738764.1">
    <property type="nucleotide sequence ID" value="NZ_AZEG01000053.1"/>
</dbReference>
<dbReference type="OrthoDB" id="2275264at2"/>
<dbReference type="CDD" id="cd13563">
    <property type="entry name" value="PBP2_SsuA_like_6"/>
    <property type="match status" value="1"/>
</dbReference>
<dbReference type="Proteomes" id="UP000051155">
    <property type="component" value="Unassembled WGS sequence"/>
</dbReference>
<evidence type="ECO:0000256" key="2">
    <source>
        <dbReference type="ARBA" id="ARBA00010742"/>
    </source>
</evidence>
<evidence type="ECO:0000259" key="4">
    <source>
        <dbReference type="Pfam" id="PF09084"/>
    </source>
</evidence>
<comment type="similarity">
    <text evidence="2">Belongs to the bacterial solute-binding protein SsuA/TauA family.</text>
</comment>
<keyword evidence="3" id="KW-0732">Signal</keyword>
<dbReference type="InterPro" id="IPR015168">
    <property type="entry name" value="SsuA/THI5"/>
</dbReference>
<accession>A0A0R1PL90</accession>
<evidence type="ECO:0000313" key="5">
    <source>
        <dbReference type="EMBL" id="KRL33142.1"/>
    </source>
</evidence>
<feature type="domain" description="SsuA/THI5-like" evidence="4">
    <location>
        <begin position="52"/>
        <end position="260"/>
    </location>
</feature>
<reference evidence="5 6" key="1">
    <citation type="journal article" date="2015" name="Genome Announc.">
        <title>Expanding the biotechnology potential of lactobacilli through comparative genomics of 213 strains and associated genera.</title>
        <authorList>
            <person name="Sun Z."/>
            <person name="Harris H.M."/>
            <person name="McCann A."/>
            <person name="Guo C."/>
            <person name="Argimon S."/>
            <person name="Zhang W."/>
            <person name="Yang X."/>
            <person name="Jeffery I.B."/>
            <person name="Cooney J.C."/>
            <person name="Kagawa T.F."/>
            <person name="Liu W."/>
            <person name="Song Y."/>
            <person name="Salvetti E."/>
            <person name="Wrobel A."/>
            <person name="Rasinkangas P."/>
            <person name="Parkhill J."/>
            <person name="Rea M.C."/>
            <person name="O'Sullivan O."/>
            <person name="Ritari J."/>
            <person name="Douillard F.P."/>
            <person name="Paul Ross R."/>
            <person name="Yang R."/>
            <person name="Briner A.E."/>
            <person name="Felis G.E."/>
            <person name="de Vos W.M."/>
            <person name="Barrangou R."/>
            <person name="Klaenhammer T.R."/>
            <person name="Caufield P.W."/>
            <person name="Cui Y."/>
            <person name="Zhang H."/>
            <person name="O'Toole P.W."/>
        </authorList>
    </citation>
    <scope>NUCLEOTIDE SEQUENCE [LARGE SCALE GENOMIC DNA]</scope>
    <source>
        <strain evidence="5 6">DSM 19971</strain>
    </source>
</reference>
<evidence type="ECO:0000313" key="6">
    <source>
        <dbReference type="Proteomes" id="UP000051155"/>
    </source>
</evidence>
<keyword evidence="6" id="KW-1185">Reference proteome</keyword>
<dbReference type="STRING" id="1423812.FD20_GL002019"/>
<dbReference type="PATRIC" id="fig|1423812.3.peg.2143"/>
<dbReference type="Pfam" id="PF09084">
    <property type="entry name" value="NMT1"/>
    <property type="match status" value="1"/>
</dbReference>
<dbReference type="PANTHER" id="PTHR30024:SF47">
    <property type="entry name" value="TAURINE-BINDING PERIPLASMIC PROTEIN"/>
    <property type="match status" value="1"/>
</dbReference>
<comment type="caution">
    <text evidence="5">The sequence shown here is derived from an EMBL/GenBank/DDBJ whole genome shotgun (WGS) entry which is preliminary data.</text>
</comment>
<protein>
    <submittedName>
        <fullName evidence="5">Aliphatic sulfonate ABC transporter substrate-binding protein</fullName>
    </submittedName>
</protein>
<sequence length="340" mass="37073">MTINLNEEKNMFLKTLLVVLFSFLGVFLFSNMSVNASSDKTVKIAHSSWIGFYPLDLAEEKGFFKDYGVNVQIKDIESKSDSKSALAAGKIQGVATSLDTNVLSAASGLKIQNVLALDTSKGADGLVGKNNIKSFKNLKGKTVALDTTGGASYFWFNYMLQKNNMKLKDMKVESMDSGAAGSAFVSGKVDAAMTWQPWLSKAGATKNGHIVMSSKSSPGIIVDTLGLSTSFIKKHPQEVKGIIKGWYKALAYMKSNPKAAYAIMSKKAGIAPKKLKNEMTTQIKLYDKKENKKYFGTAKNKGNIYKISKIASNLWYTSKISNAKANVNELTNPTFVNAIK</sequence>
<proteinExistence type="inferred from homology"/>
<name>A0A0R1PL90_9LACO</name>
<dbReference type="AlphaFoldDB" id="A0A0R1PL90"/>
<dbReference type="Gene3D" id="3.40.190.10">
    <property type="entry name" value="Periplasmic binding protein-like II"/>
    <property type="match status" value="2"/>
</dbReference>
<dbReference type="GO" id="GO:0042597">
    <property type="term" value="C:periplasmic space"/>
    <property type="evidence" value="ECO:0007669"/>
    <property type="project" value="UniProtKB-SubCell"/>
</dbReference>
<evidence type="ECO:0000256" key="3">
    <source>
        <dbReference type="ARBA" id="ARBA00022729"/>
    </source>
</evidence>